<evidence type="ECO:0000313" key="7">
    <source>
        <dbReference type="EMBL" id="SRX93578.1"/>
    </source>
</evidence>
<dbReference type="InterPro" id="IPR002176">
    <property type="entry name" value="X-over_junc_endoDNase_RuvC"/>
</dbReference>
<dbReference type="GO" id="GO:0006281">
    <property type="term" value="P:DNA repair"/>
    <property type="evidence" value="ECO:0007669"/>
    <property type="project" value="UniProtKB-KW"/>
</dbReference>
<evidence type="ECO:0000313" key="8">
    <source>
        <dbReference type="Proteomes" id="UP000252015"/>
    </source>
</evidence>
<keyword evidence="5" id="KW-0233">DNA recombination</keyword>
<proteinExistence type="inferred from homology"/>
<dbReference type="GO" id="GO:0008821">
    <property type="term" value="F:crossover junction DNA endonuclease activity"/>
    <property type="evidence" value="ECO:0007669"/>
    <property type="project" value="InterPro"/>
</dbReference>
<dbReference type="InterPro" id="IPR012337">
    <property type="entry name" value="RNaseH-like_sf"/>
</dbReference>
<dbReference type="InterPro" id="IPR036397">
    <property type="entry name" value="RNaseH_sf"/>
</dbReference>
<keyword evidence="8" id="KW-1185">Reference proteome</keyword>
<dbReference type="EMBL" id="UEGW01000001">
    <property type="protein sequence ID" value="SRX93578.1"/>
    <property type="molecule type" value="Genomic_DNA"/>
</dbReference>
<dbReference type="InterPro" id="IPR020563">
    <property type="entry name" value="X-over_junc_endoDNase_Mg_BS"/>
</dbReference>
<keyword evidence="7" id="KW-0378">Hydrolase</keyword>
<keyword evidence="4" id="KW-0238">DNA-binding</keyword>
<keyword evidence="3" id="KW-0460">Magnesium</keyword>
<dbReference type="EC" id="3.1.22.4" evidence="7"/>
<evidence type="ECO:0000256" key="4">
    <source>
        <dbReference type="ARBA" id="ARBA00023125"/>
    </source>
</evidence>
<organism evidence="7 8">
    <name type="scientific">Mycobacterium shimoidei</name>
    <dbReference type="NCBI Taxonomy" id="29313"/>
    <lineage>
        <taxon>Bacteria</taxon>
        <taxon>Bacillati</taxon>
        <taxon>Actinomycetota</taxon>
        <taxon>Actinomycetes</taxon>
        <taxon>Mycobacteriales</taxon>
        <taxon>Mycobacteriaceae</taxon>
        <taxon>Mycobacterium</taxon>
    </lineage>
</organism>
<dbReference type="PRINTS" id="PR00696">
    <property type="entry name" value="RSOLVASERUVC"/>
</dbReference>
<keyword evidence="2" id="KW-0227">DNA damage</keyword>
<gene>
    <name evidence="7" type="primary">ruvC_1</name>
    <name evidence="7" type="ORF">MSP7336_01817</name>
</gene>
<evidence type="ECO:0000256" key="2">
    <source>
        <dbReference type="ARBA" id="ARBA00022763"/>
    </source>
</evidence>
<evidence type="ECO:0000256" key="5">
    <source>
        <dbReference type="ARBA" id="ARBA00023172"/>
    </source>
</evidence>
<dbReference type="GO" id="GO:0006310">
    <property type="term" value="P:DNA recombination"/>
    <property type="evidence" value="ECO:0007669"/>
    <property type="project" value="UniProtKB-KW"/>
</dbReference>
<accession>A0A375YXG8</accession>
<dbReference type="SUPFAM" id="SSF53098">
    <property type="entry name" value="Ribonuclease H-like"/>
    <property type="match status" value="1"/>
</dbReference>
<reference evidence="7 8" key="1">
    <citation type="submission" date="2018-05" db="EMBL/GenBank/DDBJ databases">
        <authorList>
            <consortium name="IHU Genomes"/>
        </authorList>
    </citation>
    <scope>NUCLEOTIDE SEQUENCE [LARGE SCALE GENOMIC DNA]</scope>
    <source>
        <strain evidence="7 8">P7336</strain>
    </source>
</reference>
<dbReference type="GO" id="GO:0003677">
    <property type="term" value="F:DNA binding"/>
    <property type="evidence" value="ECO:0007669"/>
    <property type="project" value="UniProtKB-KW"/>
</dbReference>
<comment type="similarity">
    <text evidence="1">Belongs to the RuvC family.</text>
</comment>
<sequence length="195" mass="21173">MIVAGIDPSLSSTGIAVLVDGHPVMLRTVGHRSPDARSYAHRSDRIVSQARAVIDALYCAPVTSPADRPKPLGERIDMAVIEGPAYAHHNAGTHDSAGLWWGLFSKLRSLRIPTAVIAPKTRALWTTGNGNATKSQVLDTVRSWWPGHAIRCNDIADALALASIGAAHFGDQLPFELRARHRAKLRDIDWPEVRA</sequence>
<keyword evidence="6" id="KW-0234">DNA repair</keyword>
<protein>
    <submittedName>
        <fullName evidence="7">Crossover junction endodeoxyribonuclease RuvC</fullName>
        <ecNumber evidence="7">3.1.22.4</ecNumber>
    </submittedName>
</protein>
<evidence type="ECO:0000256" key="6">
    <source>
        <dbReference type="ARBA" id="ARBA00023204"/>
    </source>
</evidence>
<dbReference type="Proteomes" id="UP000252015">
    <property type="component" value="Unassembled WGS sequence"/>
</dbReference>
<dbReference type="RefSeq" id="WP_113963557.1">
    <property type="nucleotide sequence ID" value="NZ_UEGW01000001.1"/>
</dbReference>
<evidence type="ECO:0000256" key="1">
    <source>
        <dbReference type="ARBA" id="ARBA00009518"/>
    </source>
</evidence>
<dbReference type="Gene3D" id="3.30.420.10">
    <property type="entry name" value="Ribonuclease H-like superfamily/Ribonuclease H"/>
    <property type="match status" value="1"/>
</dbReference>
<dbReference type="AlphaFoldDB" id="A0A375YXG8"/>
<evidence type="ECO:0000256" key="3">
    <source>
        <dbReference type="ARBA" id="ARBA00022842"/>
    </source>
</evidence>
<name>A0A375YXG8_MYCSH</name>
<dbReference type="PROSITE" id="PS01321">
    <property type="entry name" value="RUVC"/>
    <property type="match status" value="1"/>
</dbReference>